<dbReference type="Proteomes" id="UP000292373">
    <property type="component" value="Unassembled WGS sequence"/>
</dbReference>
<dbReference type="RefSeq" id="WP_131168111.1">
    <property type="nucleotide sequence ID" value="NZ_CANLBI010000003.1"/>
</dbReference>
<sequence>MTHLVAAPAPRTRPTLQVWEPAPLPPTPAQQPLPGAELGAVSVPQAGLSEEAERAAHAVARALAEALAGQRPLAQLRPFLAPRVWMLLEHLVRGGAAGGMRLIRVRPQSPRDGVVEASARLASAERSCALAFRLERRARRWAVTVLEAGLAPDGRWPARS</sequence>
<evidence type="ECO:0000313" key="3">
    <source>
        <dbReference type="Proteomes" id="UP000292373"/>
    </source>
</evidence>
<name>A0A4V2JSG2_9ACTN</name>
<protein>
    <submittedName>
        <fullName evidence="2">Uncharacterized protein</fullName>
    </submittedName>
</protein>
<comment type="caution">
    <text evidence="2">The sequence shown here is derived from an EMBL/GenBank/DDBJ whole genome shotgun (WGS) entry which is preliminary data.</text>
</comment>
<dbReference type="EMBL" id="SDMQ01000007">
    <property type="protein sequence ID" value="TBT84689.1"/>
    <property type="molecule type" value="Genomic_DNA"/>
</dbReference>
<keyword evidence="3" id="KW-1185">Reference proteome</keyword>
<dbReference type="AlphaFoldDB" id="A0A4V2JSG2"/>
<evidence type="ECO:0000256" key="1">
    <source>
        <dbReference type="SAM" id="MobiDB-lite"/>
    </source>
</evidence>
<dbReference type="Pfam" id="PF20060">
    <property type="entry name" value="DUF6459"/>
    <property type="match status" value="1"/>
</dbReference>
<evidence type="ECO:0000313" key="2">
    <source>
        <dbReference type="EMBL" id="TBT84689.1"/>
    </source>
</evidence>
<reference evidence="2 3" key="1">
    <citation type="submission" date="2019-01" db="EMBL/GenBank/DDBJ databases">
        <title>Lactibacter flavus gen. nov., sp. nov., a novel bacterium of the family Propionibacteriaceae isolated from raw milk and dairy products.</title>
        <authorList>
            <person name="Huptas C."/>
            <person name="Wenning M."/>
            <person name="Breitenwieser F."/>
            <person name="Doll E."/>
            <person name="Von Neubeck M."/>
            <person name="Busse H.-J."/>
            <person name="Scherer S."/>
        </authorList>
    </citation>
    <scope>NUCLEOTIDE SEQUENCE [LARGE SCALE GENOMIC DNA]</scope>
    <source>
        <strain evidence="2 3">KCTC 33808</strain>
    </source>
</reference>
<accession>A0A4V2JSG2</accession>
<gene>
    <name evidence="2" type="ORF">ET989_08490</name>
</gene>
<dbReference type="InterPro" id="IPR045596">
    <property type="entry name" value="DUF6459"/>
</dbReference>
<organism evidence="2 3">
    <name type="scientific">Propioniciclava sinopodophylli</name>
    <dbReference type="NCBI Taxonomy" id="1837344"/>
    <lineage>
        <taxon>Bacteria</taxon>
        <taxon>Bacillati</taxon>
        <taxon>Actinomycetota</taxon>
        <taxon>Actinomycetes</taxon>
        <taxon>Propionibacteriales</taxon>
        <taxon>Propionibacteriaceae</taxon>
        <taxon>Propioniciclava</taxon>
    </lineage>
</organism>
<proteinExistence type="predicted"/>
<feature type="region of interest" description="Disordered" evidence="1">
    <location>
        <begin position="1"/>
        <end position="23"/>
    </location>
</feature>